<sequence>MTRRHVPAPARARESVEPYLPQDPDAPTFARILETYSRCLDDCQDRIAGIRECSVVCRRAIEAKRRGLR</sequence>
<feature type="region of interest" description="Disordered" evidence="1">
    <location>
        <begin position="1"/>
        <end position="23"/>
    </location>
</feature>
<evidence type="ECO:0000313" key="3">
    <source>
        <dbReference type="Proteomes" id="UP001549119"/>
    </source>
</evidence>
<protein>
    <submittedName>
        <fullName evidence="2">Uncharacterized protein</fullName>
    </submittedName>
</protein>
<dbReference type="EMBL" id="JBEPNW010000002">
    <property type="protein sequence ID" value="MET3867234.1"/>
    <property type="molecule type" value="Genomic_DNA"/>
</dbReference>
<comment type="caution">
    <text evidence="2">The sequence shown here is derived from an EMBL/GenBank/DDBJ whole genome shotgun (WGS) entry which is preliminary data.</text>
</comment>
<reference evidence="2 3" key="1">
    <citation type="submission" date="2024-06" db="EMBL/GenBank/DDBJ databases">
        <title>Genomics of switchgrass bacterial isolates.</title>
        <authorList>
            <person name="Shade A."/>
        </authorList>
    </citation>
    <scope>NUCLEOTIDE SEQUENCE [LARGE SCALE GENOMIC DNA]</scope>
    <source>
        <strain evidence="2 3">PvP084</strain>
    </source>
</reference>
<accession>A0ABV2NL55</accession>
<evidence type="ECO:0000256" key="1">
    <source>
        <dbReference type="SAM" id="MobiDB-lite"/>
    </source>
</evidence>
<dbReference type="RefSeq" id="WP_063110589.1">
    <property type="nucleotide sequence ID" value="NZ_JBEPNV010000001.1"/>
</dbReference>
<name>A0ABV2NL55_9HYPH</name>
<gene>
    <name evidence="2" type="ORF">ABIC20_004543</name>
</gene>
<proteinExistence type="predicted"/>
<evidence type="ECO:0000313" key="2">
    <source>
        <dbReference type="EMBL" id="MET3867234.1"/>
    </source>
</evidence>
<organism evidence="2 3">
    <name type="scientific">Methylobacterium radiotolerans</name>
    <dbReference type="NCBI Taxonomy" id="31998"/>
    <lineage>
        <taxon>Bacteria</taxon>
        <taxon>Pseudomonadati</taxon>
        <taxon>Pseudomonadota</taxon>
        <taxon>Alphaproteobacteria</taxon>
        <taxon>Hyphomicrobiales</taxon>
        <taxon>Methylobacteriaceae</taxon>
        <taxon>Methylobacterium</taxon>
    </lineage>
</organism>
<dbReference type="Proteomes" id="UP001549119">
    <property type="component" value="Unassembled WGS sequence"/>
</dbReference>
<keyword evidence="3" id="KW-1185">Reference proteome</keyword>